<dbReference type="Proteomes" id="UP000189935">
    <property type="component" value="Chromosome I"/>
</dbReference>
<accession>A0A1M6NYU5</accession>
<evidence type="ECO:0000313" key="7">
    <source>
        <dbReference type="EMBL" id="SHK00895.1"/>
    </source>
</evidence>
<dbReference type="Pfam" id="PF02826">
    <property type="entry name" value="2-Hacid_dh_C"/>
    <property type="match status" value="1"/>
</dbReference>
<evidence type="ECO:0000313" key="8">
    <source>
        <dbReference type="Proteomes" id="UP000189935"/>
    </source>
</evidence>
<gene>
    <name evidence="7" type="ORF">SAMN05444159_2168</name>
</gene>
<comment type="similarity">
    <text evidence="1 4">Belongs to the D-isomer specific 2-hydroxyacid dehydrogenase family.</text>
</comment>
<dbReference type="PANTHER" id="PTHR42789">
    <property type="entry name" value="D-ISOMER SPECIFIC 2-HYDROXYACID DEHYDROGENASE FAMILY PROTEIN (AFU_ORTHOLOGUE AFUA_6G10090)"/>
    <property type="match status" value="1"/>
</dbReference>
<evidence type="ECO:0000259" key="5">
    <source>
        <dbReference type="Pfam" id="PF00389"/>
    </source>
</evidence>
<evidence type="ECO:0000259" key="6">
    <source>
        <dbReference type="Pfam" id="PF02826"/>
    </source>
</evidence>
<dbReference type="GO" id="GO:0016616">
    <property type="term" value="F:oxidoreductase activity, acting on the CH-OH group of donors, NAD or NADP as acceptor"/>
    <property type="evidence" value="ECO:0007669"/>
    <property type="project" value="InterPro"/>
</dbReference>
<reference evidence="7 8" key="1">
    <citation type="submission" date="2016-11" db="EMBL/GenBank/DDBJ databases">
        <authorList>
            <person name="Jaros S."/>
            <person name="Januszkiewicz K."/>
            <person name="Wedrychowicz H."/>
        </authorList>
    </citation>
    <scope>NUCLEOTIDE SEQUENCE [LARGE SCALE GENOMIC DNA]</scope>
    <source>
        <strain evidence="7 8">GAS499</strain>
    </source>
</reference>
<dbReference type="PANTHER" id="PTHR42789:SF1">
    <property type="entry name" value="D-ISOMER SPECIFIC 2-HYDROXYACID DEHYDROGENASE FAMILY PROTEIN (AFU_ORTHOLOGUE AFUA_6G10090)"/>
    <property type="match status" value="1"/>
</dbReference>
<organism evidence="7 8">
    <name type="scientific">Bradyrhizobium lablabi</name>
    <dbReference type="NCBI Taxonomy" id="722472"/>
    <lineage>
        <taxon>Bacteria</taxon>
        <taxon>Pseudomonadati</taxon>
        <taxon>Pseudomonadota</taxon>
        <taxon>Alphaproteobacteria</taxon>
        <taxon>Hyphomicrobiales</taxon>
        <taxon>Nitrobacteraceae</taxon>
        <taxon>Bradyrhizobium</taxon>
    </lineage>
</organism>
<dbReference type="GO" id="GO:0051287">
    <property type="term" value="F:NAD binding"/>
    <property type="evidence" value="ECO:0007669"/>
    <property type="project" value="InterPro"/>
</dbReference>
<sequence>MALKILLTHTPQARRQYYGERSLSGLQALAQVVLHEADDALDASGLIAAARDVDIIVADRLTEGPGEIFPRLARLRAFVRCAVDIRNIDVTAASVAGVLVTRAGPGFVPSVAELALGFLVDLSRGISRASADYHAGRMPEILMGRQLAGSSIGIIGYGSIGRYLAPLARSLGMRVLVADPFVTAVDDAIERVSLEDLLARSDYVVCLAVANEQTENLIGREALARMQKHAFFINLSRGNLVDEAALAEALRENRIAGAAMDVGRARDQMPTPELVKLPNVIATPHIGGLTPPAIESQSLETVRQVEAIINGKVPAGAVNADHWTRRV</sequence>
<dbReference type="AlphaFoldDB" id="A0A1M6NYU5"/>
<protein>
    <submittedName>
        <fullName evidence="7">D-3-phosphoglycerate dehydrogenase</fullName>
    </submittedName>
</protein>
<dbReference type="InterPro" id="IPR006140">
    <property type="entry name" value="D-isomer_DH_NAD-bd"/>
</dbReference>
<evidence type="ECO:0000256" key="2">
    <source>
        <dbReference type="ARBA" id="ARBA00023002"/>
    </source>
</evidence>
<dbReference type="InterPro" id="IPR050857">
    <property type="entry name" value="D-2-hydroxyacid_DH"/>
</dbReference>
<proteinExistence type="inferred from homology"/>
<dbReference type="FunFam" id="3.40.50.720:FF:000203">
    <property type="entry name" value="D-3-phosphoglycerate dehydrogenase (SerA)"/>
    <property type="match status" value="1"/>
</dbReference>
<feature type="domain" description="D-isomer specific 2-hydroxyacid dehydrogenase catalytic" evidence="5">
    <location>
        <begin position="27"/>
        <end position="319"/>
    </location>
</feature>
<evidence type="ECO:0000256" key="3">
    <source>
        <dbReference type="ARBA" id="ARBA00023027"/>
    </source>
</evidence>
<dbReference type="EMBL" id="LT670844">
    <property type="protein sequence ID" value="SHK00895.1"/>
    <property type="molecule type" value="Genomic_DNA"/>
</dbReference>
<dbReference type="SUPFAM" id="SSF51735">
    <property type="entry name" value="NAD(P)-binding Rossmann-fold domains"/>
    <property type="match status" value="1"/>
</dbReference>
<keyword evidence="3" id="KW-0520">NAD</keyword>
<dbReference type="SUPFAM" id="SSF52283">
    <property type="entry name" value="Formate/glycerate dehydrogenase catalytic domain-like"/>
    <property type="match status" value="1"/>
</dbReference>
<keyword evidence="2 4" id="KW-0560">Oxidoreductase</keyword>
<name>A0A1M6NYU5_9BRAD</name>
<evidence type="ECO:0000256" key="4">
    <source>
        <dbReference type="RuleBase" id="RU003719"/>
    </source>
</evidence>
<dbReference type="InterPro" id="IPR036291">
    <property type="entry name" value="NAD(P)-bd_dom_sf"/>
</dbReference>
<feature type="domain" description="D-isomer specific 2-hydroxyacid dehydrogenase NAD-binding" evidence="6">
    <location>
        <begin position="117"/>
        <end position="287"/>
    </location>
</feature>
<dbReference type="InterPro" id="IPR006139">
    <property type="entry name" value="D-isomer_2_OHA_DH_cat_dom"/>
</dbReference>
<evidence type="ECO:0000256" key="1">
    <source>
        <dbReference type="ARBA" id="ARBA00005854"/>
    </source>
</evidence>
<dbReference type="Pfam" id="PF00389">
    <property type="entry name" value="2-Hacid_dh"/>
    <property type="match status" value="1"/>
</dbReference>
<dbReference type="Gene3D" id="3.40.50.720">
    <property type="entry name" value="NAD(P)-binding Rossmann-like Domain"/>
    <property type="match status" value="2"/>
</dbReference>